<sequence length="258" mass="28981">MAGPEVSRPAELSGCALLGLGIWLLVDPHKTAMFDLIEIDEHEPMMRYLAYGFVGVGGFILLVGVIGCCGALLESKCLLVVYFFTLFIVLAAEVSIGVLAYLYRTQLMVKLEAGLKKKLNKEYGHVDKPAFTQAVDYTQYKFSCCGIISPLDYKNTSWYKEKFNNHNNNVSMTCCKLSSTEWDAWKNPQPMNKDLCQNNEHDYNKNQRHRQGCKDAIEESFKHENLIIILVGPLIAILEIFGMVISMCLCCALRGTEA</sequence>
<dbReference type="PRINTS" id="PR00259">
    <property type="entry name" value="TMFOUR"/>
</dbReference>
<dbReference type="GO" id="GO:0005886">
    <property type="term" value="C:plasma membrane"/>
    <property type="evidence" value="ECO:0007669"/>
    <property type="project" value="TreeGrafter"/>
</dbReference>
<dbReference type="PANTHER" id="PTHR19282">
    <property type="entry name" value="TETRASPANIN"/>
    <property type="match status" value="1"/>
</dbReference>
<dbReference type="HOGENOM" id="CLU_055524_4_2_1"/>
<keyword evidence="5 6" id="KW-0472">Membrane</keyword>
<dbReference type="Gene3D" id="1.10.1450.10">
    <property type="entry name" value="Tetraspanin"/>
    <property type="match status" value="1"/>
</dbReference>
<comment type="similarity">
    <text evidence="2 6">Belongs to the tetraspanin (TM4SF) family.</text>
</comment>
<evidence type="ECO:0000313" key="7">
    <source>
        <dbReference type="EnsemblMetazoa" id="SMAR006058-PA"/>
    </source>
</evidence>
<dbReference type="Proteomes" id="UP000014500">
    <property type="component" value="Unassembled WGS sequence"/>
</dbReference>
<evidence type="ECO:0000313" key="8">
    <source>
        <dbReference type="Proteomes" id="UP000014500"/>
    </source>
</evidence>
<dbReference type="Pfam" id="PF00335">
    <property type="entry name" value="Tetraspanin"/>
    <property type="match status" value="1"/>
</dbReference>
<feature type="transmembrane region" description="Helical" evidence="6">
    <location>
        <begin position="48"/>
        <end position="73"/>
    </location>
</feature>
<evidence type="ECO:0000256" key="2">
    <source>
        <dbReference type="ARBA" id="ARBA00006840"/>
    </source>
</evidence>
<dbReference type="PIRSF" id="PIRSF002419">
    <property type="entry name" value="Tetraspanin"/>
    <property type="match status" value="1"/>
</dbReference>
<reference evidence="8" key="1">
    <citation type="submission" date="2011-05" db="EMBL/GenBank/DDBJ databases">
        <authorList>
            <person name="Richards S.R."/>
            <person name="Qu J."/>
            <person name="Jiang H."/>
            <person name="Jhangiani S.N."/>
            <person name="Agravi P."/>
            <person name="Goodspeed R."/>
            <person name="Gross S."/>
            <person name="Mandapat C."/>
            <person name="Jackson L."/>
            <person name="Mathew T."/>
            <person name="Pu L."/>
            <person name="Thornton R."/>
            <person name="Saada N."/>
            <person name="Wilczek-Boney K.B."/>
            <person name="Lee S."/>
            <person name="Kovar C."/>
            <person name="Wu Y."/>
            <person name="Scherer S.E."/>
            <person name="Worley K.C."/>
            <person name="Muzny D.M."/>
            <person name="Gibbs R."/>
        </authorList>
    </citation>
    <scope>NUCLEOTIDE SEQUENCE</scope>
    <source>
        <strain evidence="8">Brora</strain>
    </source>
</reference>
<comment type="caution">
    <text evidence="6">Lacks conserved residue(s) required for the propagation of feature annotation.</text>
</comment>
<dbReference type="InterPro" id="IPR000301">
    <property type="entry name" value="Tetraspanin_animals"/>
</dbReference>
<evidence type="ECO:0000256" key="6">
    <source>
        <dbReference type="RuleBase" id="RU361218"/>
    </source>
</evidence>
<dbReference type="AlphaFoldDB" id="T1IXW3"/>
<organism evidence="7 8">
    <name type="scientific">Strigamia maritima</name>
    <name type="common">European centipede</name>
    <name type="synonym">Geophilus maritimus</name>
    <dbReference type="NCBI Taxonomy" id="126957"/>
    <lineage>
        <taxon>Eukaryota</taxon>
        <taxon>Metazoa</taxon>
        <taxon>Ecdysozoa</taxon>
        <taxon>Arthropoda</taxon>
        <taxon>Myriapoda</taxon>
        <taxon>Chilopoda</taxon>
        <taxon>Pleurostigmophora</taxon>
        <taxon>Geophilomorpha</taxon>
        <taxon>Linotaeniidae</taxon>
        <taxon>Strigamia</taxon>
    </lineage>
</organism>
<dbReference type="PROSITE" id="PS00421">
    <property type="entry name" value="TM4_1"/>
    <property type="match status" value="1"/>
</dbReference>
<dbReference type="PANTHER" id="PTHR19282:SF544">
    <property type="entry name" value="TETRASPANIN"/>
    <property type="match status" value="1"/>
</dbReference>
<name>T1IXW3_STRMM</name>
<keyword evidence="3 6" id="KW-0812">Transmembrane</keyword>
<evidence type="ECO:0000256" key="5">
    <source>
        <dbReference type="ARBA" id="ARBA00023136"/>
    </source>
</evidence>
<keyword evidence="8" id="KW-1185">Reference proteome</keyword>
<proteinExistence type="inferred from homology"/>
<dbReference type="EMBL" id="JH431663">
    <property type="status" value="NOT_ANNOTATED_CDS"/>
    <property type="molecule type" value="Genomic_DNA"/>
</dbReference>
<dbReference type="OMA" id="WWRDGQI"/>
<dbReference type="InterPro" id="IPR008952">
    <property type="entry name" value="Tetraspanin_EC2_sf"/>
</dbReference>
<accession>T1IXW3</accession>
<protein>
    <recommendedName>
        <fullName evidence="6">Tetraspanin</fullName>
    </recommendedName>
</protein>
<keyword evidence="4 6" id="KW-1133">Transmembrane helix</keyword>
<dbReference type="STRING" id="126957.T1IXW3"/>
<dbReference type="SUPFAM" id="SSF48652">
    <property type="entry name" value="Tetraspanin"/>
    <property type="match status" value="1"/>
</dbReference>
<feature type="transmembrane region" description="Helical" evidence="6">
    <location>
        <begin position="226"/>
        <end position="255"/>
    </location>
</feature>
<evidence type="ECO:0000256" key="3">
    <source>
        <dbReference type="ARBA" id="ARBA00022692"/>
    </source>
</evidence>
<comment type="subcellular location">
    <subcellularLocation>
        <location evidence="1 6">Membrane</location>
        <topology evidence="1 6">Multi-pass membrane protein</topology>
    </subcellularLocation>
</comment>
<dbReference type="eggNOG" id="KOG3882">
    <property type="taxonomic scope" value="Eukaryota"/>
</dbReference>
<dbReference type="EnsemblMetazoa" id="SMAR006058-RA">
    <property type="protein sequence ID" value="SMAR006058-PA"/>
    <property type="gene ID" value="SMAR006058"/>
</dbReference>
<feature type="transmembrane region" description="Helical" evidence="6">
    <location>
        <begin position="79"/>
        <end position="103"/>
    </location>
</feature>
<dbReference type="PhylomeDB" id="T1IXW3"/>
<reference evidence="7" key="2">
    <citation type="submission" date="2015-02" db="UniProtKB">
        <authorList>
            <consortium name="EnsemblMetazoa"/>
        </authorList>
    </citation>
    <scope>IDENTIFICATION</scope>
</reference>
<evidence type="ECO:0000256" key="4">
    <source>
        <dbReference type="ARBA" id="ARBA00022989"/>
    </source>
</evidence>
<dbReference type="InterPro" id="IPR018503">
    <property type="entry name" value="Tetraspanin_CS"/>
</dbReference>
<evidence type="ECO:0000256" key="1">
    <source>
        <dbReference type="ARBA" id="ARBA00004141"/>
    </source>
</evidence>
<dbReference type="InterPro" id="IPR018499">
    <property type="entry name" value="Tetraspanin/Peripherin"/>
</dbReference>